<name>A0ABW1EEV5_9BACT</name>
<sequence length="516" mass="55141">MRCFGSSLVLCAALCLAADSAASFAAASSTAVGEFESHADVGTVLHPGITTYDAANRTYTITGSGANMWTTEDAFQFAWKKISGDVSVTADIRFPKVGSNPHRKAVLIMRQSLAADSVYADVALHGVGLTALQYRPQIGAMTSDVELNFTKITDAPTRFRIEKHGDHILMFVSFHGEPLHFSGAAARVHLDGPFYIGLGVCSHDKDLSETAIFSNVEIHQLSDMKPMASAPTLYSTLTTISISPDAPVSRVVSSQAGRFQAPNWSRDGKSLFLDMSGRIMSVPAATAGDGAPTALEIGSATACNGSHGTSPDGKELAISCSMPDASGSHVYAVPIDGGTPRIITQNPSSYFHSWSPDGKTIAFTRPHPGGGDIWSIPAQGGAETRITTTAGISDDPDYSPDGQYIYFNSDRGGGTMQIWRMRADGTGAEQITSDDWNNWTPHPSPDGKWIVFLSYPKDVTGHPANKDISLRLMSLSDRKIRDLVDVFGGSGTMNTPNWAPDSQHLAFVNYELVDPE</sequence>
<evidence type="ECO:0000313" key="3">
    <source>
        <dbReference type="EMBL" id="MFC5862524.1"/>
    </source>
</evidence>
<reference evidence="4" key="1">
    <citation type="journal article" date="2019" name="Int. J. Syst. Evol. Microbiol.">
        <title>The Global Catalogue of Microorganisms (GCM) 10K type strain sequencing project: providing services to taxonomists for standard genome sequencing and annotation.</title>
        <authorList>
            <consortium name="The Broad Institute Genomics Platform"/>
            <consortium name="The Broad Institute Genome Sequencing Center for Infectious Disease"/>
            <person name="Wu L."/>
            <person name="Ma J."/>
        </authorList>
    </citation>
    <scope>NUCLEOTIDE SEQUENCE [LARGE SCALE GENOMIC DNA]</scope>
    <source>
        <strain evidence="4">JCM 4087</strain>
    </source>
</reference>
<evidence type="ECO:0000256" key="2">
    <source>
        <dbReference type="SAM" id="SignalP"/>
    </source>
</evidence>
<protein>
    <recommendedName>
        <fullName evidence="5">Biopolymer transporter TolR</fullName>
    </recommendedName>
</protein>
<dbReference type="InterPro" id="IPR011042">
    <property type="entry name" value="6-blade_b-propeller_TolB-like"/>
</dbReference>
<dbReference type="Gene3D" id="2.120.10.30">
    <property type="entry name" value="TolB, C-terminal domain"/>
    <property type="match status" value="1"/>
</dbReference>
<evidence type="ECO:0000313" key="4">
    <source>
        <dbReference type="Proteomes" id="UP001596091"/>
    </source>
</evidence>
<dbReference type="PANTHER" id="PTHR36842:SF1">
    <property type="entry name" value="PROTEIN TOLB"/>
    <property type="match status" value="1"/>
</dbReference>
<dbReference type="PANTHER" id="PTHR36842">
    <property type="entry name" value="PROTEIN TOLB HOMOLOG"/>
    <property type="match status" value="1"/>
</dbReference>
<evidence type="ECO:0000256" key="1">
    <source>
        <dbReference type="ARBA" id="ARBA00009820"/>
    </source>
</evidence>
<dbReference type="Proteomes" id="UP001596091">
    <property type="component" value="Unassembled WGS sequence"/>
</dbReference>
<feature type="signal peptide" evidence="2">
    <location>
        <begin position="1"/>
        <end position="25"/>
    </location>
</feature>
<comment type="similarity">
    <text evidence="1">Belongs to the TolB family.</text>
</comment>
<proteinExistence type="inferred from homology"/>
<dbReference type="SUPFAM" id="SSF69304">
    <property type="entry name" value="Tricorn protease N-terminal domain"/>
    <property type="match status" value="1"/>
</dbReference>
<dbReference type="RefSeq" id="WP_263335943.1">
    <property type="nucleotide sequence ID" value="NZ_JAGSYH010000003.1"/>
</dbReference>
<dbReference type="InterPro" id="IPR011659">
    <property type="entry name" value="WD40"/>
</dbReference>
<dbReference type="Pfam" id="PF07676">
    <property type="entry name" value="PD40"/>
    <property type="match status" value="3"/>
</dbReference>
<organism evidence="3 4">
    <name type="scientific">Acidicapsa dinghuensis</name>
    <dbReference type="NCBI Taxonomy" id="2218256"/>
    <lineage>
        <taxon>Bacteria</taxon>
        <taxon>Pseudomonadati</taxon>
        <taxon>Acidobacteriota</taxon>
        <taxon>Terriglobia</taxon>
        <taxon>Terriglobales</taxon>
        <taxon>Acidobacteriaceae</taxon>
        <taxon>Acidicapsa</taxon>
    </lineage>
</organism>
<gene>
    <name evidence="3" type="ORF">ACFPT7_09505</name>
</gene>
<keyword evidence="4" id="KW-1185">Reference proteome</keyword>
<keyword evidence="2" id="KW-0732">Signal</keyword>
<dbReference type="Gene3D" id="2.60.120.200">
    <property type="match status" value="1"/>
</dbReference>
<feature type="chain" id="PRO_5046674923" description="Biopolymer transporter TolR" evidence="2">
    <location>
        <begin position="26"/>
        <end position="516"/>
    </location>
</feature>
<comment type="caution">
    <text evidence="3">The sequence shown here is derived from an EMBL/GenBank/DDBJ whole genome shotgun (WGS) entry which is preliminary data.</text>
</comment>
<evidence type="ECO:0008006" key="5">
    <source>
        <dbReference type="Google" id="ProtNLM"/>
    </source>
</evidence>
<dbReference type="EMBL" id="JBHSPH010000002">
    <property type="protein sequence ID" value="MFC5862524.1"/>
    <property type="molecule type" value="Genomic_DNA"/>
</dbReference>
<accession>A0ABW1EEV5</accession>